<evidence type="ECO:0000256" key="3">
    <source>
        <dbReference type="ARBA" id="ARBA00022723"/>
    </source>
</evidence>
<name>A0ABX5ZAC2_9MICO</name>
<proteinExistence type="inferred from homology"/>
<keyword evidence="3" id="KW-0479">Metal-binding</keyword>
<dbReference type="InterPro" id="IPR037493">
    <property type="entry name" value="ExoIII-like"/>
</dbReference>
<comment type="similarity">
    <text evidence="2">Belongs to the DNA repair enzymes AP/ExoA family.</text>
</comment>
<keyword evidence="4" id="KW-0378">Hydrolase</keyword>
<dbReference type="Proteomes" id="UP000323565">
    <property type="component" value="Chromosome"/>
</dbReference>
<keyword evidence="5" id="KW-0460">Magnesium</keyword>
<evidence type="ECO:0000313" key="8">
    <source>
        <dbReference type="Proteomes" id="UP000323565"/>
    </source>
</evidence>
<accession>A0ABX5ZAC2</accession>
<dbReference type="InterPro" id="IPR036691">
    <property type="entry name" value="Endo/exonu/phosph_ase_sf"/>
</dbReference>
<dbReference type="InterPro" id="IPR004808">
    <property type="entry name" value="AP_endonuc_1"/>
</dbReference>
<evidence type="ECO:0000256" key="4">
    <source>
        <dbReference type="ARBA" id="ARBA00022801"/>
    </source>
</evidence>
<dbReference type="SUPFAM" id="SSF56219">
    <property type="entry name" value="DNase I-like"/>
    <property type="match status" value="1"/>
</dbReference>
<dbReference type="EMBL" id="CP043031">
    <property type="protein sequence ID" value="QEH93822.1"/>
    <property type="molecule type" value="Genomic_DNA"/>
</dbReference>
<sequence length="264" mass="29026">MRVVTANVNGIRAAQRRGGLEWLAAQEADVVAMQEVRATPKQFATALSGSALEEYALAHAESATAGREGVAILTRHAMAEPVTVIEGFDEVGRWVEAEVTIDGHTVTIVSVYAHSGEVGTDKQMAKYRFLDAVEARMAQLVDRPALVMGDFNVAHGPNDLKNWKGNRGKAGFLPEEQAYLTRFTENGWVDVVREHHGDVAGPYTWWSWRGKAFDNDAGWRIDYQFASPALAAVAIDPRVGRADAYDQRWSDHAAVVVDYDLTTL</sequence>
<protein>
    <submittedName>
        <fullName evidence="7">Exodeoxyribonuclease III</fullName>
    </submittedName>
</protein>
<gene>
    <name evidence="7" type="ORF">FV141_09980</name>
</gene>
<dbReference type="PROSITE" id="PS51435">
    <property type="entry name" value="AP_NUCLEASE_F1_4"/>
    <property type="match status" value="1"/>
</dbReference>
<dbReference type="Pfam" id="PF03372">
    <property type="entry name" value="Exo_endo_phos"/>
    <property type="match status" value="1"/>
</dbReference>
<dbReference type="NCBIfam" id="TIGR00633">
    <property type="entry name" value="xth"/>
    <property type="match status" value="1"/>
</dbReference>
<evidence type="ECO:0000259" key="6">
    <source>
        <dbReference type="Pfam" id="PF03372"/>
    </source>
</evidence>
<evidence type="ECO:0000256" key="5">
    <source>
        <dbReference type="ARBA" id="ARBA00022842"/>
    </source>
</evidence>
<keyword evidence="8" id="KW-1185">Reference proteome</keyword>
<evidence type="ECO:0000256" key="2">
    <source>
        <dbReference type="ARBA" id="ARBA00007092"/>
    </source>
</evidence>
<evidence type="ECO:0000256" key="1">
    <source>
        <dbReference type="ARBA" id="ARBA00001946"/>
    </source>
</evidence>
<dbReference type="PANTHER" id="PTHR43250">
    <property type="entry name" value="EXODEOXYRIBONUCLEASE III"/>
    <property type="match status" value="1"/>
</dbReference>
<dbReference type="Gene3D" id="3.60.10.10">
    <property type="entry name" value="Endonuclease/exonuclease/phosphatase"/>
    <property type="match status" value="1"/>
</dbReference>
<evidence type="ECO:0000313" key="7">
    <source>
        <dbReference type="EMBL" id="QEH93822.1"/>
    </source>
</evidence>
<reference evidence="7 8" key="1">
    <citation type="submission" date="2019-08" db="EMBL/GenBank/DDBJ databases">
        <title>Dermacoccus abyssi strain HZAU 226, whole genome Nanopore sequencing project.</title>
        <authorList>
            <person name="Guo A."/>
            <person name="Zhang X."/>
            <person name="Ruan Y."/>
            <person name="Liu W."/>
            <person name="Chen Q."/>
            <person name="Gu L."/>
        </authorList>
    </citation>
    <scope>NUCLEOTIDE SEQUENCE [LARGE SCALE GENOMIC DNA]</scope>
    <source>
        <strain evidence="7 8">HZAU 226</strain>
    </source>
</reference>
<comment type="cofactor">
    <cofactor evidence="1">
        <name>Mg(2+)</name>
        <dbReference type="ChEBI" id="CHEBI:18420"/>
    </cofactor>
</comment>
<feature type="domain" description="Endonuclease/exonuclease/phosphatase" evidence="6">
    <location>
        <begin position="4"/>
        <end position="252"/>
    </location>
</feature>
<organism evidence="7 8">
    <name type="scientific">Dermacoccus abyssi</name>
    <dbReference type="NCBI Taxonomy" id="322596"/>
    <lineage>
        <taxon>Bacteria</taxon>
        <taxon>Bacillati</taxon>
        <taxon>Actinomycetota</taxon>
        <taxon>Actinomycetes</taxon>
        <taxon>Micrococcales</taxon>
        <taxon>Dermacoccaceae</taxon>
        <taxon>Dermacoccus</taxon>
    </lineage>
</organism>
<dbReference type="InterPro" id="IPR005135">
    <property type="entry name" value="Endo/exonuclease/phosphatase"/>
</dbReference>
<dbReference type="PANTHER" id="PTHR43250:SF2">
    <property type="entry name" value="EXODEOXYRIBONUCLEASE III"/>
    <property type="match status" value="1"/>
</dbReference>